<sequence>MFCTNSFRFLKLNLIKKHIAIQKMITVKSLDLFNMKREIEDFEDSFELC</sequence>
<dbReference type="EMBL" id="JACCBX010000005">
    <property type="protein sequence ID" value="NYE05896.1"/>
    <property type="molecule type" value="Genomic_DNA"/>
</dbReference>
<organism evidence="1 2">
    <name type="scientific">Neobacillus niacini</name>
    <dbReference type="NCBI Taxonomy" id="86668"/>
    <lineage>
        <taxon>Bacteria</taxon>
        <taxon>Bacillati</taxon>
        <taxon>Bacillota</taxon>
        <taxon>Bacilli</taxon>
        <taxon>Bacillales</taxon>
        <taxon>Bacillaceae</taxon>
        <taxon>Neobacillus</taxon>
    </lineage>
</organism>
<evidence type="ECO:0000313" key="2">
    <source>
        <dbReference type="Proteomes" id="UP000548423"/>
    </source>
</evidence>
<gene>
    <name evidence="1" type="ORF">F4694_002671</name>
</gene>
<protein>
    <submittedName>
        <fullName evidence="1">Uncharacterized protein</fullName>
    </submittedName>
</protein>
<dbReference type="Proteomes" id="UP000548423">
    <property type="component" value="Unassembled WGS sequence"/>
</dbReference>
<dbReference type="AlphaFoldDB" id="A0A852TDP2"/>
<comment type="caution">
    <text evidence="1">The sequence shown here is derived from an EMBL/GenBank/DDBJ whole genome shotgun (WGS) entry which is preliminary data.</text>
</comment>
<evidence type="ECO:0000313" key="1">
    <source>
        <dbReference type="EMBL" id="NYE05896.1"/>
    </source>
</evidence>
<reference evidence="2" key="2">
    <citation type="submission" date="2020-08" db="EMBL/GenBank/DDBJ databases">
        <title>The Agave Microbiome: Exploring the role of microbial communities in plant adaptations to desert environments.</title>
        <authorList>
            <person name="Partida-Martinez L.P."/>
        </authorList>
    </citation>
    <scope>NUCLEOTIDE SEQUENCE [LARGE SCALE GENOMIC DNA]</scope>
    <source>
        <strain evidence="2">AT2.8</strain>
    </source>
</reference>
<accession>A0A852TDP2</accession>
<name>A0A852TDP2_9BACI</name>
<proteinExistence type="predicted"/>
<reference evidence="2" key="1">
    <citation type="submission" date="2020-07" db="EMBL/GenBank/DDBJ databases">
        <authorList>
            <person name="Partida-Martinez L."/>
            <person name="Huntemann M."/>
            <person name="Clum A."/>
            <person name="Wang J."/>
            <person name="Palaniappan K."/>
            <person name="Ritter S."/>
            <person name="Chen I.-M."/>
            <person name="Stamatis D."/>
            <person name="Reddy T."/>
            <person name="O'Malley R."/>
            <person name="Daum C."/>
            <person name="Shapiro N."/>
            <person name="Ivanova N."/>
            <person name="Kyrpides N."/>
            <person name="Woyke T."/>
        </authorList>
    </citation>
    <scope>NUCLEOTIDE SEQUENCE [LARGE SCALE GENOMIC DNA]</scope>
    <source>
        <strain evidence="2">AT2.8</strain>
    </source>
</reference>